<evidence type="ECO:0000313" key="1">
    <source>
        <dbReference type="EMBL" id="CAD7691692.1"/>
    </source>
</evidence>
<comment type="caution">
    <text evidence="1">The sequence shown here is derived from an EMBL/GenBank/DDBJ whole genome shotgun (WGS) entry which is preliminary data.</text>
</comment>
<proteinExistence type="predicted"/>
<protein>
    <submittedName>
        <fullName evidence="1">(raccoon dog) hypothetical protein</fullName>
    </submittedName>
</protein>
<accession>A0A811ZRZ4</accession>
<gene>
    <name evidence="1" type="ORF">NYPRO_LOCUS24486</name>
</gene>
<keyword evidence="2" id="KW-1185">Reference proteome</keyword>
<evidence type="ECO:0000313" key="2">
    <source>
        <dbReference type="Proteomes" id="UP000645828"/>
    </source>
</evidence>
<name>A0A811ZRZ4_NYCPR</name>
<reference evidence="1" key="1">
    <citation type="submission" date="2020-12" db="EMBL/GenBank/DDBJ databases">
        <authorList>
            <consortium name="Molecular Ecology Group"/>
        </authorList>
    </citation>
    <scope>NUCLEOTIDE SEQUENCE</scope>
    <source>
        <strain evidence="1">TBG_1078</strain>
    </source>
</reference>
<sequence>MVLHLGKIFLLNTDLVLEVNHRPWVNEWAWRNREKNLIFLYWQESRFGH</sequence>
<organism evidence="1 2">
    <name type="scientific">Nyctereutes procyonoides</name>
    <name type="common">Raccoon dog</name>
    <name type="synonym">Canis procyonoides</name>
    <dbReference type="NCBI Taxonomy" id="34880"/>
    <lineage>
        <taxon>Eukaryota</taxon>
        <taxon>Metazoa</taxon>
        <taxon>Chordata</taxon>
        <taxon>Craniata</taxon>
        <taxon>Vertebrata</taxon>
        <taxon>Euteleostomi</taxon>
        <taxon>Mammalia</taxon>
        <taxon>Eutheria</taxon>
        <taxon>Laurasiatheria</taxon>
        <taxon>Carnivora</taxon>
        <taxon>Caniformia</taxon>
        <taxon>Canidae</taxon>
        <taxon>Nyctereutes</taxon>
    </lineage>
</organism>
<dbReference type="AlphaFoldDB" id="A0A811ZRZ4"/>
<dbReference type="EMBL" id="CAJHUB010000775">
    <property type="protein sequence ID" value="CAD7691692.1"/>
    <property type="molecule type" value="Genomic_DNA"/>
</dbReference>
<dbReference type="Proteomes" id="UP000645828">
    <property type="component" value="Unassembled WGS sequence"/>
</dbReference>